<evidence type="ECO:0000313" key="9">
    <source>
        <dbReference type="EMBL" id="HJC85051.1"/>
    </source>
</evidence>
<keyword evidence="3" id="KW-1003">Cell membrane</keyword>
<dbReference type="InterPro" id="IPR004776">
    <property type="entry name" value="Mem_transp_PIN-like"/>
</dbReference>
<comment type="subcellular location">
    <subcellularLocation>
        <location evidence="1">Membrane</location>
        <topology evidence="1">Multi-pass membrane protein</topology>
    </subcellularLocation>
</comment>
<evidence type="ECO:0000313" key="10">
    <source>
        <dbReference type="Proteomes" id="UP000823858"/>
    </source>
</evidence>
<feature type="transmembrane region" description="Helical" evidence="8">
    <location>
        <begin position="199"/>
        <end position="217"/>
    </location>
</feature>
<keyword evidence="6 8" id="KW-0472">Membrane</keyword>
<comment type="caution">
    <text evidence="9">The sequence shown here is derived from an EMBL/GenBank/DDBJ whole genome shotgun (WGS) entry which is preliminary data.</text>
</comment>
<gene>
    <name evidence="9" type="ORF">H9751_05835</name>
</gene>
<accession>A0A9D2QCI7</accession>
<feature type="region of interest" description="Disordered" evidence="7">
    <location>
        <begin position="152"/>
        <end position="177"/>
    </location>
</feature>
<dbReference type="PANTHER" id="PTHR36838:SF3">
    <property type="entry name" value="TRANSPORTER AUXIN EFFLUX CARRIER EC FAMILY"/>
    <property type="match status" value="1"/>
</dbReference>
<evidence type="ECO:0000256" key="1">
    <source>
        <dbReference type="ARBA" id="ARBA00004141"/>
    </source>
</evidence>
<organism evidence="9 10">
    <name type="scientific">Candidatus Corynebacterium faecigallinarum</name>
    <dbReference type="NCBI Taxonomy" id="2838528"/>
    <lineage>
        <taxon>Bacteria</taxon>
        <taxon>Bacillati</taxon>
        <taxon>Actinomycetota</taxon>
        <taxon>Actinomycetes</taxon>
        <taxon>Mycobacteriales</taxon>
        <taxon>Corynebacteriaceae</taxon>
        <taxon>Corynebacterium</taxon>
    </lineage>
</organism>
<evidence type="ECO:0000256" key="3">
    <source>
        <dbReference type="ARBA" id="ARBA00022475"/>
    </source>
</evidence>
<feature type="transmembrane region" description="Helical" evidence="8">
    <location>
        <begin position="123"/>
        <end position="143"/>
    </location>
</feature>
<sequence length="346" mass="36263">MLDVLSGFLVVVVIISLGYAVGRRRLLGTGAVYTLNMFVFFLATPALLINVLREADLAALFGENLAVVVLSSVCAGLVGFLGYRFLARRSVPDSVITMLACSYCNGANLGIPITAHVLDDPTAALPVIIFQVAVYGPVSVLILDVSERRRKASEENPDSSDRASYGGDADDGTHRAPGASLPPILPLVRELLFGVLRNPLILAAIVGITLGALHQWLDIALPDLLAEPIVLLASAAVPCALVAFGLSMAEITVLDPDSSPRRSVWMAALMKTVGHPLIAFVIATVLFGASGPALLAFVVVAALPTAQNVFTYATRYGVNTVLARDTAVISTLLAIPSITVIAVLLG</sequence>
<feature type="transmembrane region" description="Helical" evidence="8">
    <location>
        <begin position="229"/>
        <end position="254"/>
    </location>
</feature>
<dbReference type="Proteomes" id="UP000823858">
    <property type="component" value="Unassembled WGS sequence"/>
</dbReference>
<dbReference type="GO" id="GO:0016020">
    <property type="term" value="C:membrane"/>
    <property type="evidence" value="ECO:0007669"/>
    <property type="project" value="UniProtKB-SubCell"/>
</dbReference>
<feature type="transmembrane region" description="Helical" evidence="8">
    <location>
        <begin position="326"/>
        <end position="345"/>
    </location>
</feature>
<evidence type="ECO:0000256" key="8">
    <source>
        <dbReference type="SAM" id="Phobius"/>
    </source>
</evidence>
<reference evidence="9" key="1">
    <citation type="journal article" date="2021" name="PeerJ">
        <title>Extensive microbial diversity within the chicken gut microbiome revealed by metagenomics and culture.</title>
        <authorList>
            <person name="Gilroy R."/>
            <person name="Ravi A."/>
            <person name="Getino M."/>
            <person name="Pursley I."/>
            <person name="Horton D.L."/>
            <person name="Alikhan N.F."/>
            <person name="Baker D."/>
            <person name="Gharbi K."/>
            <person name="Hall N."/>
            <person name="Watson M."/>
            <person name="Adriaenssens E.M."/>
            <person name="Foster-Nyarko E."/>
            <person name="Jarju S."/>
            <person name="Secka A."/>
            <person name="Antonio M."/>
            <person name="Oren A."/>
            <person name="Chaudhuri R.R."/>
            <person name="La Ragione R."/>
            <person name="Hildebrand F."/>
            <person name="Pallen M.J."/>
        </authorList>
    </citation>
    <scope>NUCLEOTIDE SEQUENCE</scope>
    <source>
        <strain evidence="9">ChiHjej13B12-4958</strain>
    </source>
</reference>
<evidence type="ECO:0000256" key="7">
    <source>
        <dbReference type="SAM" id="MobiDB-lite"/>
    </source>
</evidence>
<feature type="transmembrane region" description="Helical" evidence="8">
    <location>
        <begin position="95"/>
        <end position="117"/>
    </location>
</feature>
<feature type="transmembrane region" description="Helical" evidence="8">
    <location>
        <begin position="34"/>
        <end position="52"/>
    </location>
</feature>
<proteinExistence type="predicted"/>
<dbReference type="Pfam" id="PF03547">
    <property type="entry name" value="Mem_trans"/>
    <property type="match status" value="1"/>
</dbReference>
<dbReference type="GO" id="GO:0055085">
    <property type="term" value="P:transmembrane transport"/>
    <property type="evidence" value="ECO:0007669"/>
    <property type="project" value="InterPro"/>
</dbReference>
<evidence type="ECO:0000256" key="2">
    <source>
        <dbReference type="ARBA" id="ARBA00022448"/>
    </source>
</evidence>
<dbReference type="AlphaFoldDB" id="A0A9D2QCI7"/>
<feature type="transmembrane region" description="Helical" evidence="8">
    <location>
        <begin position="275"/>
        <end position="306"/>
    </location>
</feature>
<feature type="transmembrane region" description="Helical" evidence="8">
    <location>
        <begin position="6"/>
        <end position="22"/>
    </location>
</feature>
<dbReference type="EMBL" id="DWVP01000014">
    <property type="protein sequence ID" value="HJC85051.1"/>
    <property type="molecule type" value="Genomic_DNA"/>
</dbReference>
<keyword evidence="5 8" id="KW-1133">Transmembrane helix</keyword>
<evidence type="ECO:0000256" key="6">
    <source>
        <dbReference type="ARBA" id="ARBA00023136"/>
    </source>
</evidence>
<evidence type="ECO:0000256" key="5">
    <source>
        <dbReference type="ARBA" id="ARBA00022989"/>
    </source>
</evidence>
<protein>
    <submittedName>
        <fullName evidence="9">AEC family transporter</fullName>
    </submittedName>
</protein>
<feature type="transmembrane region" description="Helical" evidence="8">
    <location>
        <begin position="64"/>
        <end position="83"/>
    </location>
</feature>
<reference evidence="9" key="2">
    <citation type="submission" date="2021-04" db="EMBL/GenBank/DDBJ databases">
        <authorList>
            <person name="Gilroy R."/>
        </authorList>
    </citation>
    <scope>NUCLEOTIDE SEQUENCE</scope>
    <source>
        <strain evidence="9">ChiHjej13B12-4958</strain>
    </source>
</reference>
<keyword evidence="4 8" id="KW-0812">Transmembrane</keyword>
<keyword evidence="2" id="KW-0813">Transport</keyword>
<name>A0A9D2QCI7_9CORY</name>
<dbReference type="PANTHER" id="PTHR36838">
    <property type="entry name" value="AUXIN EFFLUX CARRIER FAMILY PROTEIN"/>
    <property type="match status" value="1"/>
</dbReference>
<evidence type="ECO:0000256" key="4">
    <source>
        <dbReference type="ARBA" id="ARBA00022692"/>
    </source>
</evidence>